<dbReference type="STRING" id="1166018.FAES_4557"/>
<dbReference type="InterPro" id="IPR025563">
    <property type="entry name" value="DUF4286"/>
</dbReference>
<dbReference type="KEGG" id="fae:FAES_4557"/>
<dbReference type="Proteomes" id="UP000011058">
    <property type="component" value="Chromosome"/>
</dbReference>
<dbReference type="eggNOG" id="ENOG5032RP1">
    <property type="taxonomic scope" value="Bacteria"/>
</dbReference>
<evidence type="ECO:0000313" key="1">
    <source>
        <dbReference type="EMBL" id="CCH02556.1"/>
    </source>
</evidence>
<accession>I0KEK3</accession>
<gene>
    <name evidence="1" type="ORF">FAES_4557</name>
</gene>
<reference evidence="1 2" key="1">
    <citation type="journal article" date="2012" name="J. Bacteriol.">
        <title>Genome Sequence of Fibrella aestuarina BUZ 2T, a Filamentous Marine Bacterium.</title>
        <authorList>
            <person name="Filippini M."/>
            <person name="Qi W."/>
            <person name="Blom J."/>
            <person name="Goesmann A."/>
            <person name="Smits T.H."/>
            <person name="Bagheri H.C."/>
        </authorList>
    </citation>
    <scope>NUCLEOTIDE SEQUENCE [LARGE SCALE GENOMIC DNA]</scope>
    <source>
        <strain evidence="2">BUZ 2T</strain>
    </source>
</reference>
<name>I0KEK3_9BACT</name>
<evidence type="ECO:0008006" key="3">
    <source>
        <dbReference type="Google" id="ProtNLM"/>
    </source>
</evidence>
<organism evidence="1 2">
    <name type="scientific">Fibrella aestuarina BUZ 2</name>
    <dbReference type="NCBI Taxonomy" id="1166018"/>
    <lineage>
        <taxon>Bacteria</taxon>
        <taxon>Pseudomonadati</taxon>
        <taxon>Bacteroidota</taxon>
        <taxon>Cytophagia</taxon>
        <taxon>Cytophagales</taxon>
        <taxon>Spirosomataceae</taxon>
        <taxon>Fibrella</taxon>
    </lineage>
</organism>
<sequence>MILYNITMNVDLRIEREFLRWMKDVHVPDVMNTGLPINNNVLKLLTEIDNGGATYTFQYWFQTMEDFLTYQSRYQSALQQQVADRYTNRYTSFRTLLEEV</sequence>
<dbReference type="AlphaFoldDB" id="I0KEK3"/>
<dbReference type="Pfam" id="PF14114">
    <property type="entry name" value="DUF4286"/>
    <property type="match status" value="1"/>
</dbReference>
<dbReference type="HOGENOM" id="CLU_146735_3_0_10"/>
<dbReference type="RefSeq" id="WP_015333655.1">
    <property type="nucleotide sequence ID" value="NC_020054.1"/>
</dbReference>
<protein>
    <recommendedName>
        <fullName evidence="3">DUF4286 domain-containing protein</fullName>
    </recommendedName>
</protein>
<proteinExistence type="predicted"/>
<keyword evidence="2" id="KW-1185">Reference proteome</keyword>
<evidence type="ECO:0000313" key="2">
    <source>
        <dbReference type="Proteomes" id="UP000011058"/>
    </source>
</evidence>
<dbReference type="EMBL" id="HE796683">
    <property type="protein sequence ID" value="CCH02556.1"/>
    <property type="molecule type" value="Genomic_DNA"/>
</dbReference>
<dbReference type="OrthoDB" id="1121837at2"/>